<accession>A0ABU7C9Y1</accession>
<evidence type="ECO:0000313" key="2">
    <source>
        <dbReference type="Proteomes" id="UP001345963"/>
    </source>
</evidence>
<reference evidence="1 2" key="1">
    <citation type="submission" date="2021-07" db="EMBL/GenBank/DDBJ databases">
        <authorList>
            <person name="Palmer J.M."/>
        </authorList>
    </citation>
    <scope>NUCLEOTIDE SEQUENCE [LARGE SCALE GENOMIC DNA]</scope>
    <source>
        <strain evidence="1 2">AT_MEX2019</strain>
        <tissue evidence="1">Muscle</tissue>
    </source>
</reference>
<dbReference type="EMBL" id="JAHUTI010083573">
    <property type="protein sequence ID" value="MED6259414.1"/>
    <property type="molecule type" value="Genomic_DNA"/>
</dbReference>
<name>A0ABU7C9Y1_9TELE</name>
<sequence length="100" mass="11283">MYNHTLLLKNEKINISAKSLTNTGEKTDISGMTAGGSVWRSTACAKFHYQIFKSVEEHFNVVHVMKCRTTEGLAEKVIAHCDGSTDWRTRDLLAFCDLFL</sequence>
<organism evidence="1 2">
    <name type="scientific">Ataeniobius toweri</name>
    <dbReference type="NCBI Taxonomy" id="208326"/>
    <lineage>
        <taxon>Eukaryota</taxon>
        <taxon>Metazoa</taxon>
        <taxon>Chordata</taxon>
        <taxon>Craniata</taxon>
        <taxon>Vertebrata</taxon>
        <taxon>Euteleostomi</taxon>
        <taxon>Actinopterygii</taxon>
        <taxon>Neopterygii</taxon>
        <taxon>Teleostei</taxon>
        <taxon>Neoteleostei</taxon>
        <taxon>Acanthomorphata</taxon>
        <taxon>Ovalentaria</taxon>
        <taxon>Atherinomorphae</taxon>
        <taxon>Cyprinodontiformes</taxon>
        <taxon>Goodeidae</taxon>
        <taxon>Ataeniobius</taxon>
    </lineage>
</organism>
<evidence type="ECO:0000313" key="1">
    <source>
        <dbReference type="EMBL" id="MED6259414.1"/>
    </source>
</evidence>
<protein>
    <recommendedName>
        <fullName evidence="3">LAGLIDADG homing endonuclease</fullName>
    </recommendedName>
</protein>
<dbReference type="Proteomes" id="UP001345963">
    <property type="component" value="Unassembled WGS sequence"/>
</dbReference>
<comment type="caution">
    <text evidence="1">The sequence shown here is derived from an EMBL/GenBank/DDBJ whole genome shotgun (WGS) entry which is preliminary data.</text>
</comment>
<evidence type="ECO:0008006" key="3">
    <source>
        <dbReference type="Google" id="ProtNLM"/>
    </source>
</evidence>
<gene>
    <name evidence="1" type="ORF">ATANTOWER_022433</name>
</gene>
<keyword evidence="2" id="KW-1185">Reference proteome</keyword>
<proteinExistence type="predicted"/>